<evidence type="ECO:0000313" key="2">
    <source>
        <dbReference type="EMBL" id="TNN42406.1"/>
    </source>
</evidence>
<feature type="compositionally biased region" description="Basic residues" evidence="1">
    <location>
        <begin position="38"/>
        <end position="49"/>
    </location>
</feature>
<evidence type="ECO:0000313" key="3">
    <source>
        <dbReference type="Proteomes" id="UP000314294"/>
    </source>
</evidence>
<dbReference type="AlphaFoldDB" id="A0A4Z2FMD2"/>
<feature type="compositionally biased region" description="Basic residues" evidence="1">
    <location>
        <begin position="67"/>
        <end position="80"/>
    </location>
</feature>
<proteinExistence type="predicted"/>
<name>A0A4Z2FMD2_9TELE</name>
<comment type="caution">
    <text evidence="2">The sequence shown here is derived from an EMBL/GenBank/DDBJ whole genome shotgun (WGS) entry which is preliminary data.</text>
</comment>
<reference evidence="2 3" key="1">
    <citation type="submission" date="2019-03" db="EMBL/GenBank/DDBJ databases">
        <title>First draft genome of Liparis tanakae, snailfish: a comprehensive survey of snailfish specific genes.</title>
        <authorList>
            <person name="Kim W."/>
            <person name="Song I."/>
            <person name="Jeong J.-H."/>
            <person name="Kim D."/>
            <person name="Kim S."/>
            <person name="Ryu S."/>
            <person name="Song J.Y."/>
            <person name="Lee S.K."/>
        </authorList>
    </citation>
    <scope>NUCLEOTIDE SEQUENCE [LARGE SCALE GENOMIC DNA]</scope>
    <source>
        <tissue evidence="2">Muscle</tissue>
    </source>
</reference>
<feature type="region of interest" description="Disordered" evidence="1">
    <location>
        <begin position="38"/>
        <end position="80"/>
    </location>
</feature>
<sequence length="200" mass="22496">MHRLKTRLPELLHPPLSHVYTNELSFPSTSILREHKQRLVQKRDQHHQHHLPEPSVPTSRDRDVLHPNKHNPLPKKKRSGTLRLRRVPTVTRVPGLSKVEHLEFRNLRSIDLKLPNVCQPDGEVWQPQPVAAAITATPRNLCEEATGSDSRYPFSISLPSHEPLDVAPASSACSASCLLQDTKAILPEPSSLLTPDSTYN</sequence>
<accession>A0A4Z2FMD2</accession>
<evidence type="ECO:0000256" key="1">
    <source>
        <dbReference type="SAM" id="MobiDB-lite"/>
    </source>
</evidence>
<gene>
    <name evidence="2" type="ORF">EYF80_047419</name>
</gene>
<keyword evidence="3" id="KW-1185">Reference proteome</keyword>
<dbReference type="Proteomes" id="UP000314294">
    <property type="component" value="Unassembled WGS sequence"/>
</dbReference>
<protein>
    <submittedName>
        <fullName evidence="2">Uncharacterized protein</fullName>
    </submittedName>
</protein>
<organism evidence="2 3">
    <name type="scientific">Liparis tanakae</name>
    <name type="common">Tanaka's snailfish</name>
    <dbReference type="NCBI Taxonomy" id="230148"/>
    <lineage>
        <taxon>Eukaryota</taxon>
        <taxon>Metazoa</taxon>
        <taxon>Chordata</taxon>
        <taxon>Craniata</taxon>
        <taxon>Vertebrata</taxon>
        <taxon>Euteleostomi</taxon>
        <taxon>Actinopterygii</taxon>
        <taxon>Neopterygii</taxon>
        <taxon>Teleostei</taxon>
        <taxon>Neoteleostei</taxon>
        <taxon>Acanthomorphata</taxon>
        <taxon>Eupercaria</taxon>
        <taxon>Perciformes</taxon>
        <taxon>Cottioidei</taxon>
        <taxon>Cottales</taxon>
        <taxon>Liparidae</taxon>
        <taxon>Liparis</taxon>
    </lineage>
</organism>
<dbReference type="EMBL" id="SRLO01001038">
    <property type="protein sequence ID" value="TNN42406.1"/>
    <property type="molecule type" value="Genomic_DNA"/>
</dbReference>